<proteinExistence type="predicted"/>
<dbReference type="EMBL" id="CAOQHR010000002">
    <property type="protein sequence ID" value="CAI6319661.1"/>
    <property type="molecule type" value="Genomic_DNA"/>
</dbReference>
<name>A0A9W4U6U6_9PLEO</name>
<evidence type="ECO:0000313" key="1">
    <source>
        <dbReference type="EMBL" id="CAI6319661.1"/>
    </source>
</evidence>
<organism evidence="1 2">
    <name type="scientific">Periconia digitata</name>
    <dbReference type="NCBI Taxonomy" id="1303443"/>
    <lineage>
        <taxon>Eukaryota</taxon>
        <taxon>Fungi</taxon>
        <taxon>Dikarya</taxon>
        <taxon>Ascomycota</taxon>
        <taxon>Pezizomycotina</taxon>
        <taxon>Dothideomycetes</taxon>
        <taxon>Pleosporomycetidae</taxon>
        <taxon>Pleosporales</taxon>
        <taxon>Massarineae</taxon>
        <taxon>Periconiaceae</taxon>
        <taxon>Periconia</taxon>
    </lineage>
</organism>
<evidence type="ECO:0000313" key="2">
    <source>
        <dbReference type="Proteomes" id="UP001152607"/>
    </source>
</evidence>
<accession>A0A9W4U6U6</accession>
<evidence type="ECO:0008006" key="3">
    <source>
        <dbReference type="Google" id="ProtNLM"/>
    </source>
</evidence>
<keyword evidence="2" id="KW-1185">Reference proteome</keyword>
<gene>
    <name evidence="1" type="ORF">PDIGIT_LOCUS3547</name>
</gene>
<sequence>MIKRPKRPRRPTIFERLPEELRQCLVPYCDSTTIFNLCITSKATYNACIGLLYFHIDLSCHNATDLRRHNFHSVLDVTLDHLHASQTDAERRLLLRQSKFSDLVLENPQLVSHTRSFKWTCLSTDQWYVPGSPEHVPSYARLNYGSDQLWTTFSCFTAVNEIDLAFLTGKPDTSIPPPSLFPTATSLSLTGMPTSATLSSIFSSITPSKLKHLRLNNLHSIPTTPTTHHVGFALGHLSSLTNRCTSLQSFHYHSTAEYFPGSAPHHQHHPTLWQQIMQKETLRFTELAAFIESVKFTLRDFFFEHGPDIDYVGSSVSAQQRQNNPLPMDQLFDAHLRPVISTGPWPQLRRFRLLGIGYRDPMFVTTSWLEEGSQNDVHVYRDDVKMLLDAMPGVCEIAVSDKAGRPFYNHVVSGKFLVLGM</sequence>
<dbReference type="OrthoDB" id="4252443at2759"/>
<dbReference type="Proteomes" id="UP001152607">
    <property type="component" value="Unassembled WGS sequence"/>
</dbReference>
<comment type="caution">
    <text evidence="1">The sequence shown here is derived from an EMBL/GenBank/DDBJ whole genome shotgun (WGS) entry which is preliminary data.</text>
</comment>
<reference evidence="1" key="1">
    <citation type="submission" date="2023-01" db="EMBL/GenBank/DDBJ databases">
        <authorList>
            <person name="Van Ghelder C."/>
            <person name="Rancurel C."/>
        </authorList>
    </citation>
    <scope>NUCLEOTIDE SEQUENCE</scope>
    <source>
        <strain evidence="1">CNCM I-4278</strain>
    </source>
</reference>
<protein>
    <recommendedName>
        <fullName evidence="3">F-box domain-containing protein</fullName>
    </recommendedName>
</protein>
<dbReference type="AlphaFoldDB" id="A0A9W4U6U6"/>